<keyword evidence="1" id="KW-1133">Transmembrane helix</keyword>
<evidence type="ECO:0000313" key="2">
    <source>
        <dbReference type="EMBL" id="CAL1297841.1"/>
    </source>
</evidence>
<keyword evidence="1" id="KW-0812">Transmembrane</keyword>
<dbReference type="AlphaFoldDB" id="A0AAV2BNI6"/>
<accession>A0AAV2BNI6</accession>
<dbReference type="EMBL" id="CAXIEN010000443">
    <property type="protein sequence ID" value="CAL1297841.1"/>
    <property type="molecule type" value="Genomic_DNA"/>
</dbReference>
<organism evidence="2 3">
    <name type="scientific">Larinioides sclopetarius</name>
    <dbReference type="NCBI Taxonomy" id="280406"/>
    <lineage>
        <taxon>Eukaryota</taxon>
        <taxon>Metazoa</taxon>
        <taxon>Ecdysozoa</taxon>
        <taxon>Arthropoda</taxon>
        <taxon>Chelicerata</taxon>
        <taxon>Arachnida</taxon>
        <taxon>Araneae</taxon>
        <taxon>Araneomorphae</taxon>
        <taxon>Entelegynae</taxon>
        <taxon>Araneoidea</taxon>
        <taxon>Araneidae</taxon>
        <taxon>Larinioides</taxon>
    </lineage>
</organism>
<sequence>MNESTKNTSSNSSSKGNSLVMFLSKVVISLLLLGYGLHICVEMGIICRKETEKKDLDLNSNVIFYLIAALDDQRWALNAMVHLWSKEYGIKEAQNKSSEFLQSKLSISNVWVAYILAESTGDKGLLNATEVFISKNFQKTILDTIWLEQVFTKISQAAEGFQLVF</sequence>
<reference evidence="2 3" key="1">
    <citation type="submission" date="2024-04" db="EMBL/GenBank/DDBJ databases">
        <authorList>
            <person name="Rising A."/>
            <person name="Reimegard J."/>
            <person name="Sonavane S."/>
            <person name="Akerstrom W."/>
            <person name="Nylinder S."/>
            <person name="Hedman E."/>
            <person name="Kallberg Y."/>
        </authorList>
    </citation>
    <scope>NUCLEOTIDE SEQUENCE [LARGE SCALE GENOMIC DNA]</scope>
</reference>
<feature type="transmembrane region" description="Helical" evidence="1">
    <location>
        <begin position="20"/>
        <end position="41"/>
    </location>
</feature>
<evidence type="ECO:0000313" key="3">
    <source>
        <dbReference type="Proteomes" id="UP001497382"/>
    </source>
</evidence>
<keyword evidence="3" id="KW-1185">Reference proteome</keyword>
<protein>
    <submittedName>
        <fullName evidence="2">Uncharacterized protein</fullName>
    </submittedName>
</protein>
<gene>
    <name evidence="2" type="ORF">LARSCL_LOCUS20548</name>
</gene>
<dbReference type="Proteomes" id="UP001497382">
    <property type="component" value="Unassembled WGS sequence"/>
</dbReference>
<keyword evidence="1" id="KW-0472">Membrane</keyword>
<comment type="caution">
    <text evidence="2">The sequence shown here is derived from an EMBL/GenBank/DDBJ whole genome shotgun (WGS) entry which is preliminary data.</text>
</comment>
<name>A0AAV2BNI6_9ARAC</name>
<proteinExistence type="predicted"/>
<evidence type="ECO:0000256" key="1">
    <source>
        <dbReference type="SAM" id="Phobius"/>
    </source>
</evidence>